<dbReference type="InterPro" id="IPR034164">
    <property type="entry name" value="Pepsin-like_dom"/>
</dbReference>
<evidence type="ECO:0000256" key="2">
    <source>
        <dbReference type="PIRSR" id="PIRSR601461-1"/>
    </source>
</evidence>
<dbReference type="PANTHER" id="PTHR47966">
    <property type="entry name" value="BETA-SITE APP-CLEAVING ENZYME, ISOFORM A-RELATED"/>
    <property type="match status" value="1"/>
</dbReference>
<dbReference type="PRINTS" id="PR00792">
    <property type="entry name" value="PEPSIN"/>
</dbReference>
<comment type="caution">
    <text evidence="6">The sequence shown here is derived from an EMBL/GenBank/DDBJ whole genome shotgun (WGS) entry which is preliminary data.</text>
</comment>
<feature type="region of interest" description="Disordered" evidence="3">
    <location>
        <begin position="240"/>
        <end position="261"/>
    </location>
</feature>
<dbReference type="GeneID" id="87826327"/>
<dbReference type="GO" id="GO:0006508">
    <property type="term" value="P:proteolysis"/>
    <property type="evidence" value="ECO:0007669"/>
    <property type="project" value="UniProtKB-KW"/>
</dbReference>
<dbReference type="Gene3D" id="2.40.70.10">
    <property type="entry name" value="Acid Proteases"/>
    <property type="match status" value="2"/>
</dbReference>
<dbReference type="Proteomes" id="UP001302602">
    <property type="component" value="Unassembled WGS sequence"/>
</dbReference>
<keyword evidence="4" id="KW-0732">Signal</keyword>
<evidence type="ECO:0000313" key="6">
    <source>
        <dbReference type="EMBL" id="KAK4119514.1"/>
    </source>
</evidence>
<dbReference type="GO" id="GO:0004190">
    <property type="term" value="F:aspartic-type endopeptidase activity"/>
    <property type="evidence" value="ECO:0007669"/>
    <property type="project" value="InterPro"/>
</dbReference>
<evidence type="ECO:0000256" key="1">
    <source>
        <dbReference type="ARBA" id="ARBA00007447"/>
    </source>
</evidence>
<reference evidence="6" key="2">
    <citation type="submission" date="2023-05" db="EMBL/GenBank/DDBJ databases">
        <authorList>
            <consortium name="Lawrence Berkeley National Laboratory"/>
            <person name="Steindorff A."/>
            <person name="Hensen N."/>
            <person name="Bonometti L."/>
            <person name="Westerberg I."/>
            <person name="Brannstrom I.O."/>
            <person name="Guillou S."/>
            <person name="Cros-Aarteil S."/>
            <person name="Calhoun S."/>
            <person name="Haridas S."/>
            <person name="Kuo A."/>
            <person name="Mondo S."/>
            <person name="Pangilinan J."/>
            <person name="Riley R."/>
            <person name="Labutti K."/>
            <person name="Andreopoulos B."/>
            <person name="Lipzen A."/>
            <person name="Chen C."/>
            <person name="Yanf M."/>
            <person name="Daum C."/>
            <person name="Ng V."/>
            <person name="Clum A."/>
            <person name="Ohm R."/>
            <person name="Martin F."/>
            <person name="Silar P."/>
            <person name="Natvig D."/>
            <person name="Lalanne C."/>
            <person name="Gautier V."/>
            <person name="Ament-Velasquez S.L."/>
            <person name="Kruys A."/>
            <person name="Hutchinson M.I."/>
            <person name="Powell A.J."/>
            <person name="Barry K."/>
            <person name="Miller A.N."/>
            <person name="Grigoriev I.V."/>
            <person name="Debuchy R."/>
            <person name="Gladieux P."/>
            <person name="Thoren M.H."/>
            <person name="Johannesson H."/>
        </authorList>
    </citation>
    <scope>NUCLEOTIDE SEQUENCE</scope>
    <source>
        <strain evidence="6">CBS 731.68</strain>
    </source>
</reference>
<dbReference type="Pfam" id="PF00026">
    <property type="entry name" value="Asp"/>
    <property type="match status" value="2"/>
</dbReference>
<dbReference type="AlphaFoldDB" id="A0AAN6Z0I4"/>
<dbReference type="CDD" id="cd05471">
    <property type="entry name" value="pepsin_like"/>
    <property type="match status" value="1"/>
</dbReference>
<dbReference type="EMBL" id="MU853248">
    <property type="protein sequence ID" value="KAK4119514.1"/>
    <property type="molecule type" value="Genomic_DNA"/>
</dbReference>
<dbReference type="InterPro" id="IPR021109">
    <property type="entry name" value="Peptidase_aspartic_dom_sf"/>
</dbReference>
<evidence type="ECO:0000259" key="5">
    <source>
        <dbReference type="PROSITE" id="PS51767"/>
    </source>
</evidence>
<comment type="similarity">
    <text evidence="1">Belongs to the peptidase A1 family.</text>
</comment>
<evidence type="ECO:0000256" key="3">
    <source>
        <dbReference type="SAM" id="MobiDB-lite"/>
    </source>
</evidence>
<keyword evidence="7" id="KW-1185">Reference proteome</keyword>
<accession>A0AAN6Z0I4</accession>
<dbReference type="InterPro" id="IPR001461">
    <property type="entry name" value="Aspartic_peptidase_A1"/>
</dbReference>
<name>A0AAN6Z0I4_9PEZI</name>
<dbReference type="RefSeq" id="XP_062643287.1">
    <property type="nucleotide sequence ID" value="XM_062789557.1"/>
</dbReference>
<dbReference type="InterPro" id="IPR033121">
    <property type="entry name" value="PEPTIDASE_A1"/>
</dbReference>
<feature type="domain" description="Peptidase A1" evidence="5">
    <location>
        <begin position="82"/>
        <end position="445"/>
    </location>
</feature>
<reference evidence="6" key="1">
    <citation type="journal article" date="2023" name="Mol. Phylogenet. Evol.">
        <title>Genome-scale phylogeny and comparative genomics of the fungal order Sordariales.</title>
        <authorList>
            <person name="Hensen N."/>
            <person name="Bonometti L."/>
            <person name="Westerberg I."/>
            <person name="Brannstrom I.O."/>
            <person name="Guillou S."/>
            <person name="Cros-Aarteil S."/>
            <person name="Calhoun S."/>
            <person name="Haridas S."/>
            <person name="Kuo A."/>
            <person name="Mondo S."/>
            <person name="Pangilinan J."/>
            <person name="Riley R."/>
            <person name="LaButti K."/>
            <person name="Andreopoulos B."/>
            <person name="Lipzen A."/>
            <person name="Chen C."/>
            <person name="Yan M."/>
            <person name="Daum C."/>
            <person name="Ng V."/>
            <person name="Clum A."/>
            <person name="Steindorff A."/>
            <person name="Ohm R.A."/>
            <person name="Martin F."/>
            <person name="Silar P."/>
            <person name="Natvig D.O."/>
            <person name="Lalanne C."/>
            <person name="Gautier V."/>
            <person name="Ament-Velasquez S.L."/>
            <person name="Kruys A."/>
            <person name="Hutchinson M.I."/>
            <person name="Powell A.J."/>
            <person name="Barry K."/>
            <person name="Miller A.N."/>
            <person name="Grigoriev I.V."/>
            <person name="Debuchy R."/>
            <person name="Gladieux P."/>
            <person name="Hiltunen Thoren M."/>
            <person name="Johannesson H."/>
        </authorList>
    </citation>
    <scope>NUCLEOTIDE SEQUENCE</scope>
    <source>
        <strain evidence="6">CBS 731.68</strain>
    </source>
</reference>
<dbReference type="SUPFAM" id="SSF50630">
    <property type="entry name" value="Acid proteases"/>
    <property type="match status" value="1"/>
</dbReference>
<keyword evidence="6" id="KW-0645">Protease</keyword>
<proteinExistence type="inferred from homology"/>
<evidence type="ECO:0000313" key="7">
    <source>
        <dbReference type="Proteomes" id="UP001302602"/>
    </source>
</evidence>
<feature type="compositionally biased region" description="Polar residues" evidence="3">
    <location>
        <begin position="244"/>
        <end position="260"/>
    </location>
</feature>
<feature type="signal peptide" evidence="4">
    <location>
        <begin position="1"/>
        <end position="17"/>
    </location>
</feature>
<dbReference type="GO" id="GO:0000324">
    <property type="term" value="C:fungal-type vacuole"/>
    <property type="evidence" value="ECO:0007669"/>
    <property type="project" value="TreeGrafter"/>
</dbReference>
<gene>
    <name evidence="6" type="ORF">N657DRAFT_581677</name>
</gene>
<feature type="chain" id="PRO_5042906187" evidence="4">
    <location>
        <begin position="18"/>
        <end position="450"/>
    </location>
</feature>
<organism evidence="6 7">
    <name type="scientific">Parathielavia appendiculata</name>
    <dbReference type="NCBI Taxonomy" id="2587402"/>
    <lineage>
        <taxon>Eukaryota</taxon>
        <taxon>Fungi</taxon>
        <taxon>Dikarya</taxon>
        <taxon>Ascomycota</taxon>
        <taxon>Pezizomycotina</taxon>
        <taxon>Sordariomycetes</taxon>
        <taxon>Sordariomycetidae</taxon>
        <taxon>Sordariales</taxon>
        <taxon>Chaetomiaceae</taxon>
        <taxon>Parathielavia</taxon>
    </lineage>
</organism>
<feature type="active site" evidence="2">
    <location>
        <position position="98"/>
    </location>
</feature>
<keyword evidence="6" id="KW-0378">Hydrolase</keyword>
<sequence length="450" mass="49176">MTAPIIAAFLWLATVKAADRPRSLLDQNAAALSPLRAEVRDAIPTHVIPMREHKLAPSTTNLALQRRANFPARLKNIYDVYYSIDLVVGNQTIPVSVDTGSSDTWMVQEPYECVSFWWDEAGKETCGLGSGFKGNLSGGIIPNLPPFVRSYVDGTFVSGVYGREDVSIGGITAHSQRLALVNYTYWHGDGQTSGLLGLAYPYLTSLDGPDQNQPPYDPVFTTMWKSGAIDPVFSIALSRHEDQGNNNNTGADPGTSSKQESYLALGGLPPVDVDETTWARTEIHGMRAIPQWGFETDERGMYIVKPDAFVLQRGGNGTDAGEELVRNTTQVPVLVDVGATLSYLPKGLVNQIYAAFDPPAKYISTGGLFYARCNATVPRFGVQFGNSTFYITSEDLLRQTARDPTGEWCRIGVTDTDTPPHVLGVSFLTNVVAVFDVGKSEMRFAARKRY</sequence>
<dbReference type="PANTHER" id="PTHR47966:SF47">
    <property type="entry name" value="ENDOPEPTIDASE, PUTATIVE (AFU_ORTHOLOGUE AFUA_3G01220)-RELATED"/>
    <property type="match status" value="1"/>
</dbReference>
<feature type="active site" evidence="2">
    <location>
        <position position="336"/>
    </location>
</feature>
<protein>
    <submittedName>
        <fullName evidence="6">Acid protease</fullName>
    </submittedName>
</protein>
<dbReference type="PROSITE" id="PS51767">
    <property type="entry name" value="PEPTIDASE_A1"/>
    <property type="match status" value="1"/>
</dbReference>
<evidence type="ECO:0000256" key="4">
    <source>
        <dbReference type="SAM" id="SignalP"/>
    </source>
</evidence>